<organism evidence="1 2">
    <name type="scientific">Methanohalobium evestigatum (strain ATCC BAA-1072 / DSM 3721 / NBRC 107634 / OCM 161 / Z-7303)</name>
    <dbReference type="NCBI Taxonomy" id="644295"/>
    <lineage>
        <taxon>Archaea</taxon>
        <taxon>Methanobacteriati</taxon>
        <taxon>Methanobacteriota</taxon>
        <taxon>Stenosarchaea group</taxon>
        <taxon>Methanomicrobia</taxon>
        <taxon>Methanosarcinales</taxon>
        <taxon>Methanosarcinaceae</taxon>
        <taxon>Methanohalobium</taxon>
    </lineage>
</organism>
<accession>D7E7K2</accession>
<gene>
    <name evidence="1" type="ordered locus">Metev_1200</name>
</gene>
<dbReference type="HOGENOM" id="CLU_1425088_0_0_2"/>
<dbReference type="EMBL" id="CP002069">
    <property type="protein sequence ID" value="ADI74075.1"/>
    <property type="molecule type" value="Genomic_DNA"/>
</dbReference>
<evidence type="ECO:0000313" key="2">
    <source>
        <dbReference type="Proteomes" id="UP000000391"/>
    </source>
</evidence>
<sequence length="190" mass="22458">MSTLTGEEIKERYSYFADNIFTHEEIIEMLEDNEDFAITHGSDEHMIENLNEKGVHEAILVLNNGKIVNAFRYKTDCVNQSHRYAVQWENLDTETNESVGFDDIEDAIDFYIKNINNYNLMGLYDNLHGNLVHHSTLWRELDRENLEDSMDIDDFTMLYTVDLDYKTLRKIVDNSINKEYIRLKKEWGLC</sequence>
<keyword evidence="2" id="KW-1185">Reference proteome</keyword>
<dbReference type="Proteomes" id="UP000000391">
    <property type="component" value="Chromosome"/>
</dbReference>
<reference evidence="1 2" key="1">
    <citation type="submission" date="2010-06" db="EMBL/GenBank/DDBJ databases">
        <title>Complete sequence chromosome of Methanohalobium evestigatum Z-7303.</title>
        <authorList>
            <consortium name="US DOE Joint Genome Institute"/>
            <person name="Lucas S."/>
            <person name="Copeland A."/>
            <person name="Lapidus A."/>
            <person name="Cheng J.-F."/>
            <person name="Bruce D."/>
            <person name="Goodwin L."/>
            <person name="Pitluck S."/>
            <person name="Saunders E."/>
            <person name="Detter J.C."/>
            <person name="Han C."/>
            <person name="Tapia R."/>
            <person name="Land M."/>
            <person name="Hauser L."/>
            <person name="Kyrpides N."/>
            <person name="Mikhailova N."/>
            <person name="Sieprawska-Lupa M."/>
            <person name="Whitman W.B."/>
            <person name="Anderson I."/>
            <person name="Woyke T."/>
        </authorList>
    </citation>
    <scope>NUCLEOTIDE SEQUENCE [LARGE SCALE GENOMIC DNA]</scope>
    <source>
        <strain evidence="2">ATCC BAA-1072 / DSM 3721 / NBRC 107634 / OCM 161 / Z-7303</strain>
    </source>
</reference>
<evidence type="ECO:0000313" key="1">
    <source>
        <dbReference type="EMBL" id="ADI74075.1"/>
    </source>
</evidence>
<dbReference type="RefSeq" id="WP_013194642.1">
    <property type="nucleotide sequence ID" value="NC_014253.1"/>
</dbReference>
<name>D7E7K2_METEZ</name>
<dbReference type="KEGG" id="mev:Metev_1200"/>
<dbReference type="GeneID" id="9346833"/>
<proteinExistence type="predicted"/>
<protein>
    <submittedName>
        <fullName evidence="1">Uncharacterized protein</fullName>
    </submittedName>
</protein>
<dbReference type="AlphaFoldDB" id="D7E7K2"/>